<dbReference type="InterPro" id="IPR001343">
    <property type="entry name" value="Hemolysn_Ca-bd"/>
</dbReference>
<gene>
    <name evidence="1" type="ORF">SAMN05444920_14814</name>
</gene>
<dbReference type="EMBL" id="FNVT01000048">
    <property type="protein sequence ID" value="SEH03922.1"/>
    <property type="molecule type" value="Genomic_DNA"/>
</dbReference>
<name>A0A1H6F1H7_9ACTN</name>
<dbReference type="SUPFAM" id="SSF51120">
    <property type="entry name" value="beta-Roll"/>
    <property type="match status" value="1"/>
</dbReference>
<protein>
    <submittedName>
        <fullName evidence="1">Hemolysin-type calcium-binding repeat-containing protein</fullName>
    </submittedName>
</protein>
<dbReference type="InterPro" id="IPR011049">
    <property type="entry name" value="Serralysin-like_metalloprot_C"/>
</dbReference>
<sequence length="66" mass="6999">MLRNFTSLRSRMDMGRGRDTFFGGSARDVIFGRAGDDVLNGLGGNDAANGGPGFDQCTAETRVLCP</sequence>
<reference evidence="1 2" key="1">
    <citation type="submission" date="2016-10" db="EMBL/GenBank/DDBJ databases">
        <authorList>
            <person name="de Groot N.N."/>
        </authorList>
    </citation>
    <scope>NUCLEOTIDE SEQUENCE [LARGE SCALE GENOMIC DNA]</scope>
    <source>
        <strain evidence="1 2">CGMCC 4.7037</strain>
    </source>
</reference>
<dbReference type="Pfam" id="PF00353">
    <property type="entry name" value="HemolysinCabind"/>
    <property type="match status" value="1"/>
</dbReference>
<accession>A0A1H6F1H7</accession>
<dbReference type="AlphaFoldDB" id="A0A1H6F1H7"/>
<proteinExistence type="predicted"/>
<dbReference type="Gene3D" id="2.150.10.10">
    <property type="entry name" value="Serralysin-like metalloprotease, C-terminal"/>
    <property type="match status" value="1"/>
</dbReference>
<dbReference type="Proteomes" id="UP000236732">
    <property type="component" value="Unassembled WGS sequence"/>
</dbReference>
<keyword evidence="2" id="KW-1185">Reference proteome</keyword>
<organism evidence="1 2">
    <name type="scientific">Nonomuraea solani</name>
    <dbReference type="NCBI Taxonomy" id="1144553"/>
    <lineage>
        <taxon>Bacteria</taxon>
        <taxon>Bacillati</taxon>
        <taxon>Actinomycetota</taxon>
        <taxon>Actinomycetes</taxon>
        <taxon>Streptosporangiales</taxon>
        <taxon>Streptosporangiaceae</taxon>
        <taxon>Nonomuraea</taxon>
    </lineage>
</organism>
<dbReference type="RefSeq" id="WP_103964842.1">
    <property type="nucleotide sequence ID" value="NZ_FNVT01000048.1"/>
</dbReference>
<dbReference type="GO" id="GO:0005509">
    <property type="term" value="F:calcium ion binding"/>
    <property type="evidence" value="ECO:0007669"/>
    <property type="project" value="InterPro"/>
</dbReference>
<evidence type="ECO:0000313" key="1">
    <source>
        <dbReference type="EMBL" id="SEH03922.1"/>
    </source>
</evidence>
<evidence type="ECO:0000313" key="2">
    <source>
        <dbReference type="Proteomes" id="UP000236732"/>
    </source>
</evidence>